<feature type="non-terminal residue" evidence="2">
    <location>
        <position position="1"/>
    </location>
</feature>
<organism evidence="2 3">
    <name type="scientific">Trichonephila clavata</name>
    <name type="common">Joro spider</name>
    <name type="synonym">Nephila clavata</name>
    <dbReference type="NCBI Taxonomy" id="2740835"/>
    <lineage>
        <taxon>Eukaryota</taxon>
        <taxon>Metazoa</taxon>
        <taxon>Ecdysozoa</taxon>
        <taxon>Arthropoda</taxon>
        <taxon>Chelicerata</taxon>
        <taxon>Arachnida</taxon>
        <taxon>Araneae</taxon>
        <taxon>Araneomorphae</taxon>
        <taxon>Entelegynae</taxon>
        <taxon>Araneoidea</taxon>
        <taxon>Nephilidae</taxon>
        <taxon>Trichonephila</taxon>
    </lineage>
</organism>
<proteinExistence type="predicted"/>
<comment type="caution">
    <text evidence="2">The sequence shown here is derived from an EMBL/GenBank/DDBJ whole genome shotgun (WGS) entry which is preliminary data.</text>
</comment>
<name>A0A8X6FC37_TRICU</name>
<evidence type="ECO:0000256" key="1">
    <source>
        <dbReference type="SAM" id="MobiDB-lite"/>
    </source>
</evidence>
<dbReference type="Proteomes" id="UP000887116">
    <property type="component" value="Unassembled WGS sequence"/>
</dbReference>
<gene>
    <name evidence="2" type="ORF">TNCT_374531</name>
</gene>
<evidence type="ECO:0000313" key="2">
    <source>
        <dbReference type="EMBL" id="GFQ75416.1"/>
    </source>
</evidence>
<accession>A0A8X6FC37</accession>
<evidence type="ECO:0000313" key="3">
    <source>
        <dbReference type="Proteomes" id="UP000887116"/>
    </source>
</evidence>
<protein>
    <submittedName>
        <fullName evidence="2">Uncharacterized protein</fullName>
    </submittedName>
</protein>
<keyword evidence="3" id="KW-1185">Reference proteome</keyword>
<feature type="compositionally biased region" description="Basic and acidic residues" evidence="1">
    <location>
        <begin position="1"/>
        <end position="21"/>
    </location>
</feature>
<dbReference type="AlphaFoldDB" id="A0A8X6FC37"/>
<sequence>KVWFRLRETERSPRRETDKGSDLSSTKKPRLMMGLNS</sequence>
<feature type="region of interest" description="Disordered" evidence="1">
    <location>
        <begin position="1"/>
        <end position="37"/>
    </location>
</feature>
<dbReference type="EMBL" id="BMAO01031486">
    <property type="protein sequence ID" value="GFQ75416.1"/>
    <property type="molecule type" value="Genomic_DNA"/>
</dbReference>
<reference evidence="2" key="1">
    <citation type="submission" date="2020-07" db="EMBL/GenBank/DDBJ databases">
        <title>Multicomponent nature underlies the extraordinary mechanical properties of spider dragline silk.</title>
        <authorList>
            <person name="Kono N."/>
            <person name="Nakamura H."/>
            <person name="Mori M."/>
            <person name="Yoshida Y."/>
            <person name="Ohtoshi R."/>
            <person name="Malay A.D."/>
            <person name="Moran D.A.P."/>
            <person name="Tomita M."/>
            <person name="Numata K."/>
            <person name="Arakawa K."/>
        </authorList>
    </citation>
    <scope>NUCLEOTIDE SEQUENCE</scope>
</reference>